<reference evidence="1 2" key="1">
    <citation type="journal article" date="2015" name="Int. J. Syst. Evol. Microbiol.">
        <title>Hyunsoonleella pacifica sp. nov., isolated from seawater of South Pacific Gyre.</title>
        <authorList>
            <person name="Gao X."/>
            <person name="Zhang Z."/>
            <person name="Dai X."/>
            <person name="Zhang X.H."/>
        </authorList>
    </citation>
    <scope>NUCLEOTIDE SEQUENCE [LARGE SCALE GENOMIC DNA]</scope>
    <source>
        <strain evidence="1 2">SW033</strain>
    </source>
</reference>
<dbReference type="OrthoDB" id="681025at2"/>
<dbReference type="AlphaFoldDB" id="A0A4Q9FL89"/>
<keyword evidence="2" id="KW-1185">Reference proteome</keyword>
<name>A0A4Q9FL89_9FLAO</name>
<dbReference type="EMBL" id="SIRS01000005">
    <property type="protein sequence ID" value="TBN14414.1"/>
    <property type="molecule type" value="Genomic_DNA"/>
</dbReference>
<evidence type="ECO:0000313" key="2">
    <source>
        <dbReference type="Proteomes" id="UP000292372"/>
    </source>
</evidence>
<sequence length="118" mass="13311">MARPKKNIKSIKSIQVNVRFTVDQFLLVSDSAHSLGIETTEYIRRKSAGRPMPRTQINNTDRAVFVELSRIGNNLNQITKKVHIGAHSLIQLQVQLVELKNALDFIKSKILGDDSKTD</sequence>
<dbReference type="RefSeq" id="WP_130937535.1">
    <property type="nucleotide sequence ID" value="NZ_BMEE01000002.1"/>
</dbReference>
<accession>A0A4Q9FL89</accession>
<proteinExistence type="predicted"/>
<dbReference type="Proteomes" id="UP000292372">
    <property type="component" value="Unassembled WGS sequence"/>
</dbReference>
<dbReference type="InterPro" id="IPR053842">
    <property type="entry name" value="NikA-like"/>
</dbReference>
<dbReference type="Pfam" id="PF21983">
    <property type="entry name" value="NikA-like"/>
    <property type="match status" value="1"/>
</dbReference>
<gene>
    <name evidence="1" type="primary">mobC</name>
    <name evidence="1" type="ORF">EYD46_12635</name>
</gene>
<organism evidence="1 2">
    <name type="scientific">Hyunsoonleella pacifica</name>
    <dbReference type="NCBI Taxonomy" id="1080224"/>
    <lineage>
        <taxon>Bacteria</taxon>
        <taxon>Pseudomonadati</taxon>
        <taxon>Bacteroidota</taxon>
        <taxon>Flavobacteriia</taxon>
        <taxon>Flavobacteriales</taxon>
        <taxon>Flavobacteriaceae</taxon>
    </lineage>
</organism>
<evidence type="ECO:0000313" key="1">
    <source>
        <dbReference type="EMBL" id="TBN14414.1"/>
    </source>
</evidence>
<protein>
    <submittedName>
        <fullName evidence="1">Plasmid mobilization relaxosome protein MobC</fullName>
    </submittedName>
</protein>
<comment type="caution">
    <text evidence="1">The sequence shown here is derived from an EMBL/GenBank/DDBJ whole genome shotgun (WGS) entry which is preliminary data.</text>
</comment>